<evidence type="ECO:0000256" key="3">
    <source>
        <dbReference type="ARBA" id="ARBA00009409"/>
    </source>
</evidence>
<dbReference type="InterPro" id="IPR010663">
    <property type="entry name" value="Znf_FPG/IleRS"/>
</dbReference>
<dbReference type="FunFam" id="1.10.8.50:FF:000003">
    <property type="entry name" value="Formamidopyrimidine-DNA glycosylase"/>
    <property type="match status" value="1"/>
</dbReference>
<dbReference type="Pfam" id="PF01149">
    <property type="entry name" value="Fapy_DNA_glyco"/>
    <property type="match status" value="1"/>
</dbReference>
<evidence type="ECO:0000256" key="6">
    <source>
        <dbReference type="ARBA" id="ARBA00012720"/>
    </source>
</evidence>
<evidence type="ECO:0000313" key="23">
    <source>
        <dbReference type="EMBL" id="KXG43550.1"/>
    </source>
</evidence>
<evidence type="ECO:0000256" key="5">
    <source>
        <dbReference type="ARBA" id="ARBA00012024"/>
    </source>
</evidence>
<dbReference type="InterPro" id="IPR012319">
    <property type="entry name" value="FPG_cat"/>
</dbReference>
<dbReference type="GO" id="GO:0140078">
    <property type="term" value="F:class I DNA-(apurinic or apyrimidinic site) endonuclease activity"/>
    <property type="evidence" value="ECO:0007669"/>
    <property type="project" value="UniProtKB-EC"/>
</dbReference>
<sequence length="269" mass="31098">MPELPEMETYKRLLTEKIIGKPITNVEVNRANSINIPVVKFIEEVKGKQVIRIERSAKHLLFHLNDNKVLLLHLMLGGWMFYGTEAEKPKRTIQVRLSFGDHHLYFIGLRLGYLHLLNFEEANQVLQKLGPEPLASDFTEAKFLQHIEKKRGILKTSLVDQHFISGIGNCYSDEICFSAEIKPMRQIQDLSIDERSKLFKGIREVLQEAIAYGGYMENPLYVGDQITGQFDPRCKVYDREEEPCVRCGNPILREEVSSRKTFFCNVCQH</sequence>
<dbReference type="SMART" id="SM00898">
    <property type="entry name" value="Fapy_DNA_glyco"/>
    <property type="match status" value="1"/>
</dbReference>
<dbReference type="GO" id="GO:0034039">
    <property type="term" value="F:8-oxo-7,8-dihydroguanine DNA N-glycosylase activity"/>
    <property type="evidence" value="ECO:0007669"/>
    <property type="project" value="TreeGrafter"/>
</dbReference>
<evidence type="ECO:0000256" key="17">
    <source>
        <dbReference type="ARBA" id="ARBA00023295"/>
    </source>
</evidence>
<keyword evidence="9" id="KW-0227">DNA damage</keyword>
<keyword evidence="11" id="KW-0378">Hydrolase</keyword>
<organism evidence="23 24">
    <name type="scientific">Tepidibacillus decaturensis</name>
    <dbReference type="NCBI Taxonomy" id="1413211"/>
    <lineage>
        <taxon>Bacteria</taxon>
        <taxon>Bacillati</taxon>
        <taxon>Bacillota</taxon>
        <taxon>Bacilli</taxon>
        <taxon>Bacillales</taxon>
        <taxon>Bacillaceae</taxon>
        <taxon>Tepidibacillus</taxon>
    </lineage>
</organism>
<keyword evidence="17" id="KW-0326">Glycosidase</keyword>
<dbReference type="InterPro" id="IPR010979">
    <property type="entry name" value="Ribosomal_uS13-like_H2TH"/>
</dbReference>
<evidence type="ECO:0000256" key="4">
    <source>
        <dbReference type="ARBA" id="ARBA00011245"/>
    </source>
</evidence>
<dbReference type="SMART" id="SM01232">
    <property type="entry name" value="H2TH"/>
    <property type="match status" value="1"/>
</dbReference>
<dbReference type="Proteomes" id="UP000070352">
    <property type="component" value="Unassembled WGS sequence"/>
</dbReference>
<keyword evidence="8" id="KW-0479">Metal-binding</keyword>
<dbReference type="PANTHER" id="PTHR22993">
    <property type="entry name" value="FORMAMIDOPYRIMIDINE-DNA GLYCOSYLASE"/>
    <property type="match status" value="1"/>
</dbReference>
<evidence type="ECO:0000256" key="2">
    <source>
        <dbReference type="ARBA" id="ARBA00001947"/>
    </source>
</evidence>
<dbReference type="GO" id="GO:0003690">
    <property type="term" value="F:double-stranded DNA binding"/>
    <property type="evidence" value="ECO:0007669"/>
    <property type="project" value="UniProtKB-ARBA"/>
</dbReference>
<dbReference type="OrthoDB" id="9800855at2"/>
<evidence type="ECO:0000256" key="12">
    <source>
        <dbReference type="ARBA" id="ARBA00022833"/>
    </source>
</evidence>
<dbReference type="PANTHER" id="PTHR22993:SF9">
    <property type="entry name" value="FORMAMIDOPYRIMIDINE-DNA GLYCOSYLASE"/>
    <property type="match status" value="1"/>
</dbReference>
<name>A0A135L3M5_9BACI</name>
<dbReference type="RefSeq" id="WP_068724192.1">
    <property type="nucleotide sequence ID" value="NZ_LSKU01000001.1"/>
</dbReference>
<dbReference type="SUPFAM" id="SSF46946">
    <property type="entry name" value="S13-like H2TH domain"/>
    <property type="match status" value="1"/>
</dbReference>
<reference evidence="23 24" key="1">
    <citation type="submission" date="2016-02" db="EMBL/GenBank/DDBJ databases">
        <title>Draft Genome for Tepidibacillus decaturensis nov. sp. Strain Z9, an Anaerobic, Moderately Thermophilic and Heterotrophic Bacterium from Deep Subsurface of the Illinois Basin, USA.</title>
        <authorList>
            <person name="Dong Y."/>
            <person name="Chang J.Y."/>
            <person name="Sanford R."/>
            <person name="Fouke B.W."/>
        </authorList>
    </citation>
    <scope>NUCLEOTIDE SEQUENCE [LARGE SCALE GENOMIC DNA]</scope>
    <source>
        <strain evidence="23 24">Z9</strain>
    </source>
</reference>
<dbReference type="InterPro" id="IPR015886">
    <property type="entry name" value="H2TH_FPG"/>
</dbReference>
<evidence type="ECO:0000256" key="11">
    <source>
        <dbReference type="ARBA" id="ARBA00022801"/>
    </source>
</evidence>
<evidence type="ECO:0000256" key="7">
    <source>
        <dbReference type="ARBA" id="ARBA00016240"/>
    </source>
</evidence>
<dbReference type="InterPro" id="IPR020629">
    <property type="entry name" value="FPG_Glyclase"/>
</dbReference>
<dbReference type="PROSITE" id="PS51068">
    <property type="entry name" value="FPG_CAT"/>
    <property type="match status" value="1"/>
</dbReference>
<keyword evidence="24" id="KW-1185">Reference proteome</keyword>
<evidence type="ECO:0000256" key="16">
    <source>
        <dbReference type="ARBA" id="ARBA00023268"/>
    </source>
</evidence>
<dbReference type="Gene3D" id="3.20.190.10">
    <property type="entry name" value="MutM-like, N-terminal"/>
    <property type="match status" value="1"/>
</dbReference>
<keyword evidence="12" id="KW-0862">Zinc</keyword>
<dbReference type="AlphaFoldDB" id="A0A135L3M5"/>
<feature type="domain" description="FPG-type" evidence="21">
    <location>
        <begin position="235"/>
        <end position="269"/>
    </location>
</feature>
<feature type="domain" description="Formamidopyrimidine-DNA glycosylase catalytic" evidence="22">
    <location>
        <begin position="2"/>
        <end position="106"/>
    </location>
</feature>
<comment type="cofactor">
    <cofactor evidence="2">
        <name>Zn(2+)</name>
        <dbReference type="ChEBI" id="CHEBI:29105"/>
    </cofactor>
</comment>
<evidence type="ECO:0000259" key="22">
    <source>
        <dbReference type="PROSITE" id="PS51068"/>
    </source>
</evidence>
<dbReference type="PROSITE" id="PS51066">
    <property type="entry name" value="ZF_FPG_2"/>
    <property type="match status" value="1"/>
</dbReference>
<gene>
    <name evidence="23" type="ORF">U473_05620</name>
</gene>
<evidence type="ECO:0000256" key="8">
    <source>
        <dbReference type="ARBA" id="ARBA00022723"/>
    </source>
</evidence>
<dbReference type="STRING" id="1413211.U473_05620"/>
<keyword evidence="10 20" id="KW-0863">Zinc-finger</keyword>
<dbReference type="InterPro" id="IPR035937">
    <property type="entry name" value="FPG_N"/>
</dbReference>
<evidence type="ECO:0000256" key="10">
    <source>
        <dbReference type="ARBA" id="ARBA00022771"/>
    </source>
</evidence>
<keyword evidence="15" id="KW-0456">Lyase</keyword>
<comment type="catalytic activity">
    <reaction evidence="1">
        <text>Hydrolysis of DNA containing ring-opened 7-methylguanine residues, releasing 2,6-diamino-4-hydroxy-5-(N-methyl)formamidopyrimidine.</text>
        <dbReference type="EC" id="3.2.2.23"/>
    </reaction>
</comment>
<dbReference type="GO" id="GO:0008270">
    <property type="term" value="F:zinc ion binding"/>
    <property type="evidence" value="ECO:0007669"/>
    <property type="project" value="UniProtKB-KW"/>
</dbReference>
<evidence type="ECO:0000256" key="19">
    <source>
        <dbReference type="ARBA" id="ARBA00044632"/>
    </source>
</evidence>
<keyword evidence="13" id="KW-0238">DNA-binding</keyword>
<dbReference type="EC" id="3.2.2.23" evidence="5"/>
<dbReference type="SUPFAM" id="SSF57716">
    <property type="entry name" value="Glucocorticoid receptor-like (DNA-binding domain)"/>
    <property type="match status" value="1"/>
</dbReference>
<comment type="caution">
    <text evidence="23">The sequence shown here is derived from an EMBL/GenBank/DDBJ whole genome shotgun (WGS) entry which is preliminary data.</text>
</comment>
<evidence type="ECO:0000256" key="18">
    <source>
        <dbReference type="ARBA" id="ARBA00030638"/>
    </source>
</evidence>
<keyword evidence="14" id="KW-0234">DNA repair</keyword>
<accession>A0A135L3M5</accession>
<keyword evidence="16" id="KW-0511">Multifunctional enzyme</keyword>
<dbReference type="Gene3D" id="1.10.8.50">
    <property type="match status" value="1"/>
</dbReference>
<proteinExistence type="inferred from homology"/>
<comment type="subunit">
    <text evidence="4">Monomer.</text>
</comment>
<dbReference type="EMBL" id="LSKU01000001">
    <property type="protein sequence ID" value="KXG43550.1"/>
    <property type="molecule type" value="Genomic_DNA"/>
</dbReference>
<dbReference type="NCBIfam" id="TIGR00577">
    <property type="entry name" value="fpg"/>
    <property type="match status" value="1"/>
</dbReference>
<evidence type="ECO:0000256" key="15">
    <source>
        <dbReference type="ARBA" id="ARBA00023239"/>
    </source>
</evidence>
<evidence type="ECO:0000256" key="14">
    <source>
        <dbReference type="ARBA" id="ARBA00023204"/>
    </source>
</evidence>
<comment type="similarity">
    <text evidence="3">Belongs to the FPG family.</text>
</comment>
<evidence type="ECO:0000256" key="13">
    <source>
        <dbReference type="ARBA" id="ARBA00023125"/>
    </source>
</evidence>
<protein>
    <recommendedName>
        <fullName evidence="7">Formamidopyrimidine-DNA glycosylase</fullName>
        <ecNumber evidence="5">3.2.2.23</ecNumber>
        <ecNumber evidence="6">4.2.99.18</ecNumber>
    </recommendedName>
    <alternativeName>
        <fullName evidence="18">DNA-(apurinic or apyrimidinic site) lyase MutM</fullName>
    </alternativeName>
</protein>
<evidence type="ECO:0000313" key="24">
    <source>
        <dbReference type="Proteomes" id="UP000070352"/>
    </source>
</evidence>
<dbReference type="InterPro" id="IPR000214">
    <property type="entry name" value="Znf_DNA_glyclase/AP_lyase"/>
</dbReference>
<comment type="catalytic activity">
    <reaction evidence="19">
        <text>2'-deoxyribonucleotide-(2'-deoxyribose 5'-phosphate)-2'-deoxyribonucleotide-DNA = a 3'-end 2'-deoxyribonucleotide-(2,3-dehydro-2,3-deoxyribose 5'-phosphate)-DNA + a 5'-end 5'-phospho-2'-deoxyribonucleoside-DNA + H(+)</text>
        <dbReference type="Rhea" id="RHEA:66592"/>
        <dbReference type="Rhea" id="RHEA-COMP:13180"/>
        <dbReference type="Rhea" id="RHEA-COMP:16897"/>
        <dbReference type="Rhea" id="RHEA-COMP:17067"/>
        <dbReference type="ChEBI" id="CHEBI:15378"/>
        <dbReference type="ChEBI" id="CHEBI:136412"/>
        <dbReference type="ChEBI" id="CHEBI:157695"/>
        <dbReference type="ChEBI" id="CHEBI:167181"/>
        <dbReference type="EC" id="4.2.99.18"/>
    </reaction>
</comment>
<evidence type="ECO:0000259" key="21">
    <source>
        <dbReference type="PROSITE" id="PS51066"/>
    </source>
</evidence>
<dbReference type="EC" id="4.2.99.18" evidence="6"/>
<dbReference type="GO" id="GO:0003684">
    <property type="term" value="F:damaged DNA binding"/>
    <property type="evidence" value="ECO:0007669"/>
    <property type="project" value="InterPro"/>
</dbReference>
<dbReference type="SUPFAM" id="SSF81624">
    <property type="entry name" value="N-terminal domain of MutM-like DNA repair proteins"/>
    <property type="match status" value="1"/>
</dbReference>
<evidence type="ECO:0000256" key="20">
    <source>
        <dbReference type="PROSITE-ProRule" id="PRU00391"/>
    </source>
</evidence>
<dbReference type="GO" id="GO:0006284">
    <property type="term" value="P:base-excision repair"/>
    <property type="evidence" value="ECO:0007669"/>
    <property type="project" value="InterPro"/>
</dbReference>
<dbReference type="Pfam" id="PF06831">
    <property type="entry name" value="H2TH"/>
    <property type="match status" value="1"/>
</dbReference>
<evidence type="ECO:0000256" key="9">
    <source>
        <dbReference type="ARBA" id="ARBA00022763"/>
    </source>
</evidence>
<dbReference type="Pfam" id="PF06827">
    <property type="entry name" value="zf-FPG_IleRS"/>
    <property type="match status" value="1"/>
</dbReference>
<dbReference type="NCBIfam" id="NF002211">
    <property type="entry name" value="PRK01103.1"/>
    <property type="match status" value="1"/>
</dbReference>
<evidence type="ECO:0000256" key="1">
    <source>
        <dbReference type="ARBA" id="ARBA00001668"/>
    </source>
</evidence>